<dbReference type="GO" id="GO:0046872">
    <property type="term" value="F:metal ion binding"/>
    <property type="evidence" value="ECO:0007669"/>
    <property type="project" value="InterPro"/>
</dbReference>
<evidence type="ECO:0000313" key="6">
    <source>
        <dbReference type="EMBL" id="TDP53013.1"/>
    </source>
</evidence>
<gene>
    <name evidence="6" type="ORF">EV211_12431</name>
</gene>
<dbReference type="InterPro" id="IPR036907">
    <property type="entry name" value="5'-Nucleotdase_C_sf"/>
</dbReference>
<dbReference type="Pfam" id="PF02872">
    <property type="entry name" value="5_nucleotid_C"/>
    <property type="match status" value="1"/>
</dbReference>
<dbReference type="InterPro" id="IPR006179">
    <property type="entry name" value="5_nucleotidase/apyrase"/>
</dbReference>
<dbReference type="InterPro" id="IPR029052">
    <property type="entry name" value="Metallo-depent_PP-like"/>
</dbReference>
<feature type="transmembrane region" description="Helical" evidence="3">
    <location>
        <begin position="566"/>
        <end position="588"/>
    </location>
</feature>
<dbReference type="Proteomes" id="UP000295500">
    <property type="component" value="Unassembled WGS sequence"/>
</dbReference>
<protein>
    <submittedName>
        <fullName evidence="6">2',3'-cyclic-nucleotide 2'-phosphodiesterase (5'-nucleotidase family)</fullName>
    </submittedName>
</protein>
<dbReference type="PANTHER" id="PTHR11575">
    <property type="entry name" value="5'-NUCLEOTIDASE-RELATED"/>
    <property type="match status" value="1"/>
</dbReference>
<dbReference type="Gene3D" id="3.60.21.10">
    <property type="match status" value="1"/>
</dbReference>
<evidence type="ECO:0000256" key="3">
    <source>
        <dbReference type="SAM" id="Phobius"/>
    </source>
</evidence>
<evidence type="ECO:0000259" key="5">
    <source>
        <dbReference type="Pfam" id="PF02872"/>
    </source>
</evidence>
<evidence type="ECO:0000313" key="7">
    <source>
        <dbReference type="Proteomes" id="UP000295500"/>
    </source>
</evidence>
<dbReference type="GO" id="GO:0009166">
    <property type="term" value="P:nucleotide catabolic process"/>
    <property type="evidence" value="ECO:0007669"/>
    <property type="project" value="InterPro"/>
</dbReference>
<evidence type="ECO:0000259" key="4">
    <source>
        <dbReference type="Pfam" id="PF00149"/>
    </source>
</evidence>
<sequence length="597" mass="65548">MFTSDMHSHLDADNGIGGAAKLKTAIDKIRAEYPGSFLFDGGDFSMGTAYQTIATREASELRVMGAIGYDATTLGNHEFDYGATGLAKILQAAKNSGDKTPAILLSNINWNKTLASKSLKNDATVLKKAFADYGVEEDYTIIEKNGVRIAVFGVDGHESIEDAPASGVKWTDYVTKAKKVVKEIKKDGKADMIVCLSHSGVYLSAGDKAEDIILAKEVPDIDVIISGHAHTSLSEPIVEGHTYIVSPGCYAQKLGHIVLKKSGSRYKMVSYKLVELDSKVKGDSSINKLLAGFRSKADSEYFSKFGLEWEQKLVYNPYKYPDASNINIGRGEEPFGDLLTDSYIYALRHSGNSKYENVQVAIAPAGGIRGTFNKGYVTASDCYNVESLGTGSDGISGFPLVNMYLTGKELKAVAEVDSSVADIMPIARLNCSGLCYSYSTHRMFLNRTVDHQIDNADGTRENLHDDKLYSCVTDMYTCRMISATLEYSKGLISIVPKDSEDNKVTDFNKEVVTSGGKEVKAWYALASYVGSFKDGKIPAYYSRTHDRKVDVTNWNPWTIFKEPNKFGLVADATVALVILVIVLIVWKVRRRTRRNGR</sequence>
<evidence type="ECO:0000256" key="1">
    <source>
        <dbReference type="ARBA" id="ARBA00022729"/>
    </source>
</evidence>
<dbReference type="EMBL" id="SNXO01000024">
    <property type="protein sequence ID" value="TDP53013.1"/>
    <property type="molecule type" value="Genomic_DNA"/>
</dbReference>
<dbReference type="RefSeq" id="WP_133528755.1">
    <property type="nucleotide sequence ID" value="NZ_SNXO01000024.1"/>
</dbReference>
<comment type="similarity">
    <text evidence="2">Belongs to the 5'-nucleotidase family.</text>
</comment>
<keyword evidence="3" id="KW-0812">Transmembrane</keyword>
<feature type="domain" description="Calcineurin-like phosphoesterase" evidence="4">
    <location>
        <begin position="2"/>
        <end position="231"/>
    </location>
</feature>
<evidence type="ECO:0000256" key="2">
    <source>
        <dbReference type="RuleBase" id="RU362119"/>
    </source>
</evidence>
<keyword evidence="1" id="KW-0732">Signal</keyword>
<feature type="domain" description="5'-Nucleotidase C-terminal" evidence="5">
    <location>
        <begin position="330"/>
        <end position="477"/>
    </location>
</feature>
<dbReference type="PROSITE" id="PS00786">
    <property type="entry name" value="5_NUCLEOTIDASE_2"/>
    <property type="match status" value="1"/>
</dbReference>
<keyword evidence="3" id="KW-1133">Transmembrane helix</keyword>
<dbReference type="CDD" id="cd00845">
    <property type="entry name" value="MPP_UshA_N_like"/>
    <property type="match status" value="1"/>
</dbReference>
<keyword evidence="2" id="KW-0378">Hydrolase</keyword>
<dbReference type="GO" id="GO:0016788">
    <property type="term" value="F:hydrolase activity, acting on ester bonds"/>
    <property type="evidence" value="ECO:0007669"/>
    <property type="project" value="InterPro"/>
</dbReference>
<dbReference type="PANTHER" id="PTHR11575:SF24">
    <property type="entry name" value="5'-NUCLEOTIDASE"/>
    <property type="match status" value="1"/>
</dbReference>
<comment type="caution">
    <text evidence="6">The sequence shown here is derived from an EMBL/GenBank/DDBJ whole genome shotgun (WGS) entry which is preliminary data.</text>
</comment>
<name>A0A4R6Q1B0_9FIRM</name>
<reference evidence="6 7" key="1">
    <citation type="submission" date="2019-03" db="EMBL/GenBank/DDBJ databases">
        <title>Genomic Encyclopedia of Type Strains, Phase IV (KMG-IV): sequencing the most valuable type-strain genomes for metagenomic binning, comparative biology and taxonomic classification.</title>
        <authorList>
            <person name="Goeker M."/>
        </authorList>
    </citation>
    <scope>NUCLEOTIDE SEQUENCE [LARGE SCALE GENOMIC DNA]</scope>
    <source>
        <strain evidence="6 7">DSM 28287</strain>
    </source>
</reference>
<dbReference type="OrthoDB" id="9800780at2"/>
<dbReference type="InterPro" id="IPR008334">
    <property type="entry name" value="5'-Nucleotdase_C"/>
</dbReference>
<dbReference type="AlphaFoldDB" id="A0A4R6Q1B0"/>
<accession>A0A4R6Q1B0</accession>
<dbReference type="InterPro" id="IPR004843">
    <property type="entry name" value="Calcineurin-like_PHP"/>
</dbReference>
<keyword evidence="7" id="KW-1185">Reference proteome</keyword>
<dbReference type="Pfam" id="PF00149">
    <property type="entry name" value="Metallophos"/>
    <property type="match status" value="1"/>
</dbReference>
<dbReference type="PRINTS" id="PR01607">
    <property type="entry name" value="APYRASEFAMLY"/>
</dbReference>
<organism evidence="6 7">
    <name type="scientific">Aminicella lysinilytica</name>
    <dbReference type="NCBI Taxonomy" id="433323"/>
    <lineage>
        <taxon>Bacteria</taxon>
        <taxon>Bacillati</taxon>
        <taxon>Bacillota</taxon>
        <taxon>Clostridia</taxon>
        <taxon>Peptostreptococcales</taxon>
        <taxon>Anaerovoracaceae</taxon>
        <taxon>Aminicella</taxon>
    </lineage>
</organism>
<dbReference type="Gene3D" id="3.90.780.10">
    <property type="entry name" value="5'-Nucleotidase, C-terminal domain"/>
    <property type="match status" value="1"/>
</dbReference>
<dbReference type="GO" id="GO:0000166">
    <property type="term" value="F:nucleotide binding"/>
    <property type="evidence" value="ECO:0007669"/>
    <property type="project" value="UniProtKB-KW"/>
</dbReference>
<keyword evidence="2" id="KW-0547">Nucleotide-binding</keyword>
<dbReference type="SUPFAM" id="SSF55816">
    <property type="entry name" value="5'-nucleotidase (syn. UDP-sugar hydrolase), C-terminal domain"/>
    <property type="match status" value="1"/>
</dbReference>
<keyword evidence="3" id="KW-0472">Membrane</keyword>
<dbReference type="SUPFAM" id="SSF56300">
    <property type="entry name" value="Metallo-dependent phosphatases"/>
    <property type="match status" value="1"/>
</dbReference>
<dbReference type="InterPro" id="IPR006146">
    <property type="entry name" value="5'-Nucleotdase_CS"/>
</dbReference>
<proteinExistence type="inferred from homology"/>